<dbReference type="InterPro" id="IPR000182">
    <property type="entry name" value="GNAT_dom"/>
</dbReference>
<dbReference type="AlphaFoldDB" id="A0A1E4TEY9"/>
<dbReference type="EMBL" id="KV453842">
    <property type="protein sequence ID" value="ODV90342.1"/>
    <property type="molecule type" value="Genomic_DNA"/>
</dbReference>
<dbReference type="PROSITE" id="PS51186">
    <property type="entry name" value="GNAT"/>
    <property type="match status" value="1"/>
</dbReference>
<proteinExistence type="predicted"/>
<dbReference type="CDD" id="cd04301">
    <property type="entry name" value="NAT_SF"/>
    <property type="match status" value="1"/>
</dbReference>
<gene>
    <name evidence="4" type="ORF">CANCADRAFT_24178</name>
</gene>
<organism evidence="4 5">
    <name type="scientific">Tortispora caseinolytica NRRL Y-17796</name>
    <dbReference type="NCBI Taxonomy" id="767744"/>
    <lineage>
        <taxon>Eukaryota</taxon>
        <taxon>Fungi</taxon>
        <taxon>Dikarya</taxon>
        <taxon>Ascomycota</taxon>
        <taxon>Saccharomycotina</taxon>
        <taxon>Trigonopsidomycetes</taxon>
        <taxon>Trigonopsidales</taxon>
        <taxon>Trigonopsidaceae</taxon>
        <taxon>Tortispora</taxon>
    </lineage>
</organism>
<dbReference type="OrthoDB" id="10264728at2759"/>
<dbReference type="FunFam" id="3.40.630.30:FF:000065">
    <property type="entry name" value="N-terminal acetyltransferase complex ARD1 subunit homolog"/>
    <property type="match status" value="1"/>
</dbReference>
<dbReference type="GO" id="GO:0036503">
    <property type="term" value="P:ERAD pathway"/>
    <property type="evidence" value="ECO:0007669"/>
    <property type="project" value="EnsemblFungi"/>
</dbReference>
<accession>A0A1E4TEY9</accession>
<dbReference type="InterPro" id="IPR016181">
    <property type="entry name" value="Acyl_CoA_acyltransferase"/>
</dbReference>
<dbReference type="GO" id="GO:0031416">
    <property type="term" value="C:NatB complex"/>
    <property type="evidence" value="ECO:0007669"/>
    <property type="project" value="EnsemblFungi"/>
</dbReference>
<evidence type="ECO:0000256" key="1">
    <source>
        <dbReference type="ARBA" id="ARBA00022679"/>
    </source>
</evidence>
<sequence length="178" mass="20677">MTSIKPFSAMDLFDINNINLDVLTENYQAAYYLDYLSRWPSLFFKTIDSDGAPSGYMIGKAEGKGTDWHGHVTAVTVAEDHRRLGLGRLLVNELERVTDEVYKGYFLDLFVRVSNDLAISMYKNFGFSVYRRVVGYYYDEKKSEDAYDMRKPLKRDTKRESVRENGESFRVSPREVVF</sequence>
<dbReference type="SUPFAM" id="SSF55729">
    <property type="entry name" value="Acyl-CoA N-acyltransferases (Nat)"/>
    <property type="match status" value="1"/>
</dbReference>
<evidence type="ECO:0000313" key="4">
    <source>
        <dbReference type="EMBL" id="ODV90342.1"/>
    </source>
</evidence>
<keyword evidence="5" id="KW-1185">Reference proteome</keyword>
<keyword evidence="2" id="KW-0012">Acyltransferase</keyword>
<dbReference type="InterPro" id="IPR051646">
    <property type="entry name" value="NatB_acetyltransferase_subunit"/>
</dbReference>
<evidence type="ECO:0000259" key="3">
    <source>
        <dbReference type="PROSITE" id="PS51186"/>
    </source>
</evidence>
<name>A0A1E4TEY9_9ASCO</name>
<dbReference type="PANTHER" id="PTHR45910">
    <property type="entry name" value="N-ALPHA-ACETYLTRANSFERASE 20"/>
    <property type="match status" value="1"/>
</dbReference>
<protein>
    <recommendedName>
        <fullName evidence="3">N-acetyltransferase domain-containing protein</fullName>
    </recommendedName>
</protein>
<dbReference type="Proteomes" id="UP000095023">
    <property type="component" value="Unassembled WGS sequence"/>
</dbReference>
<dbReference type="Gene3D" id="3.40.630.30">
    <property type="match status" value="1"/>
</dbReference>
<reference evidence="5" key="1">
    <citation type="submission" date="2016-02" db="EMBL/GenBank/DDBJ databases">
        <title>Comparative genomics of biotechnologically important yeasts.</title>
        <authorList>
            <consortium name="DOE Joint Genome Institute"/>
            <person name="Riley R."/>
            <person name="Haridas S."/>
            <person name="Wolfe K.H."/>
            <person name="Lopes M.R."/>
            <person name="Hittinger C.T."/>
            <person name="Goker M."/>
            <person name="Salamov A."/>
            <person name="Wisecaver J."/>
            <person name="Long T.M."/>
            <person name="Aerts A.L."/>
            <person name="Barry K."/>
            <person name="Choi C."/>
            <person name="Clum A."/>
            <person name="Coughlan A.Y."/>
            <person name="Deshpande S."/>
            <person name="Douglass A.P."/>
            <person name="Hanson S.J."/>
            <person name="Klenk H.-P."/>
            <person name="Labutti K."/>
            <person name="Lapidus A."/>
            <person name="Lindquist E."/>
            <person name="Lipzen A."/>
            <person name="Meier-Kolthoff J.P."/>
            <person name="Ohm R.A."/>
            <person name="Otillar R.P."/>
            <person name="Pangilinan J."/>
            <person name="Peng Y."/>
            <person name="Rokas A."/>
            <person name="Rosa C.A."/>
            <person name="Scheuner C."/>
            <person name="Sibirny A.A."/>
            <person name="Slot J.C."/>
            <person name="Stielow J.B."/>
            <person name="Sun H."/>
            <person name="Kurtzman C.P."/>
            <person name="Blackwell M."/>
            <person name="Jeffries T.W."/>
            <person name="Grigoriev I.V."/>
        </authorList>
    </citation>
    <scope>NUCLEOTIDE SEQUENCE [LARGE SCALE GENOMIC DNA]</scope>
    <source>
        <strain evidence="5">NRRL Y-17796</strain>
    </source>
</reference>
<dbReference type="GO" id="GO:0032956">
    <property type="term" value="P:regulation of actin cytoskeleton organization"/>
    <property type="evidence" value="ECO:0007669"/>
    <property type="project" value="EnsemblFungi"/>
</dbReference>
<dbReference type="Pfam" id="PF00583">
    <property type="entry name" value="Acetyltransf_1"/>
    <property type="match status" value="1"/>
</dbReference>
<dbReference type="GO" id="GO:0000001">
    <property type="term" value="P:mitochondrion inheritance"/>
    <property type="evidence" value="ECO:0007669"/>
    <property type="project" value="EnsemblFungi"/>
</dbReference>
<evidence type="ECO:0000313" key="5">
    <source>
        <dbReference type="Proteomes" id="UP000095023"/>
    </source>
</evidence>
<dbReference type="PANTHER" id="PTHR45910:SF1">
    <property type="entry name" value="N-ALPHA-ACETYLTRANSFERASE 20"/>
    <property type="match status" value="1"/>
</dbReference>
<evidence type="ECO:0000256" key="2">
    <source>
        <dbReference type="ARBA" id="ARBA00023315"/>
    </source>
</evidence>
<feature type="domain" description="N-acetyltransferase" evidence="3">
    <location>
        <begin position="2"/>
        <end position="154"/>
    </location>
</feature>
<keyword evidence="1" id="KW-0808">Transferase</keyword>
<dbReference type="GO" id="GO:0004596">
    <property type="term" value="F:protein-N-terminal amino-acid acetyltransferase activity"/>
    <property type="evidence" value="ECO:0007669"/>
    <property type="project" value="EnsemblFungi"/>
</dbReference>